<accession>A0A0C3DMJ5</accession>
<reference evidence="3" key="2">
    <citation type="submission" date="2015-01" db="EMBL/GenBank/DDBJ databases">
        <title>Evolutionary Origins and Diversification of the Mycorrhizal Mutualists.</title>
        <authorList>
            <consortium name="DOE Joint Genome Institute"/>
            <consortium name="Mycorrhizal Genomics Consortium"/>
            <person name="Kohler A."/>
            <person name="Kuo A."/>
            <person name="Nagy L.G."/>
            <person name="Floudas D."/>
            <person name="Copeland A."/>
            <person name="Barry K.W."/>
            <person name="Cichocki N."/>
            <person name="Veneault-Fourrey C."/>
            <person name="LaButti K."/>
            <person name="Lindquist E.A."/>
            <person name="Lipzen A."/>
            <person name="Lundell T."/>
            <person name="Morin E."/>
            <person name="Murat C."/>
            <person name="Riley R."/>
            <person name="Ohm R."/>
            <person name="Sun H."/>
            <person name="Tunlid A."/>
            <person name="Henrissat B."/>
            <person name="Grigoriev I.V."/>
            <person name="Hibbett D.S."/>
            <person name="Martin F."/>
        </authorList>
    </citation>
    <scope>NUCLEOTIDE SEQUENCE [LARGE SCALE GENOMIC DNA]</scope>
    <source>
        <strain evidence="3">Foug A</strain>
    </source>
</reference>
<name>A0A0C3DMJ5_9AGAM</name>
<feature type="compositionally biased region" description="Acidic residues" evidence="1">
    <location>
        <begin position="209"/>
        <end position="219"/>
    </location>
</feature>
<evidence type="ECO:0000256" key="1">
    <source>
        <dbReference type="SAM" id="MobiDB-lite"/>
    </source>
</evidence>
<dbReference type="InParanoid" id="A0A0C3DMJ5"/>
<proteinExistence type="predicted"/>
<feature type="region of interest" description="Disordered" evidence="1">
    <location>
        <begin position="195"/>
        <end position="219"/>
    </location>
</feature>
<dbReference type="AlphaFoldDB" id="A0A0C3DMJ5"/>
<dbReference type="Proteomes" id="UP000053989">
    <property type="component" value="Unassembled WGS sequence"/>
</dbReference>
<sequence length="219" mass="25173">MIDVEGDIQGEDGAMKWEMVELWQRDPVECVEELIGNPAFQDMMVYVPEHVYTDLKGESCVYNEMWMGEWWWETQFQKHTDKTLVAMQDSLALFHAHKGILTDLGICKHFNVLKIHLLLYYVSSIQALGSADGYNTEHPECLHIDYTKDAYRSSNKQDYVEQMELWLQCQEVIHYKNAYHTWKALRKSASLEGRVGDSEAGSDIGNEGAGEDTDQLGVQ</sequence>
<gene>
    <name evidence="2" type="ORF">SCLCIDRAFT_28806</name>
</gene>
<dbReference type="HOGENOM" id="CLU_1262187_0_0_1"/>
<reference evidence="2 3" key="1">
    <citation type="submission" date="2014-04" db="EMBL/GenBank/DDBJ databases">
        <authorList>
            <consortium name="DOE Joint Genome Institute"/>
            <person name="Kuo A."/>
            <person name="Kohler A."/>
            <person name="Nagy L.G."/>
            <person name="Floudas D."/>
            <person name="Copeland A."/>
            <person name="Barry K.W."/>
            <person name="Cichocki N."/>
            <person name="Veneault-Fourrey C."/>
            <person name="LaButti K."/>
            <person name="Lindquist E.A."/>
            <person name="Lipzen A."/>
            <person name="Lundell T."/>
            <person name="Morin E."/>
            <person name="Murat C."/>
            <person name="Sun H."/>
            <person name="Tunlid A."/>
            <person name="Henrissat B."/>
            <person name="Grigoriev I.V."/>
            <person name="Hibbett D.S."/>
            <person name="Martin F."/>
            <person name="Nordberg H.P."/>
            <person name="Cantor M.N."/>
            <person name="Hua S.X."/>
        </authorList>
    </citation>
    <scope>NUCLEOTIDE SEQUENCE [LARGE SCALE GENOMIC DNA]</scope>
    <source>
        <strain evidence="2 3">Foug A</strain>
    </source>
</reference>
<dbReference type="OrthoDB" id="3232941at2759"/>
<evidence type="ECO:0000313" key="3">
    <source>
        <dbReference type="Proteomes" id="UP000053989"/>
    </source>
</evidence>
<keyword evidence="3" id="KW-1185">Reference proteome</keyword>
<dbReference type="Pfam" id="PF18759">
    <property type="entry name" value="Plavaka"/>
    <property type="match status" value="1"/>
</dbReference>
<evidence type="ECO:0000313" key="2">
    <source>
        <dbReference type="EMBL" id="KIM57464.1"/>
    </source>
</evidence>
<dbReference type="InterPro" id="IPR041078">
    <property type="entry name" value="Plavaka"/>
</dbReference>
<organism evidence="2 3">
    <name type="scientific">Scleroderma citrinum Foug A</name>
    <dbReference type="NCBI Taxonomy" id="1036808"/>
    <lineage>
        <taxon>Eukaryota</taxon>
        <taxon>Fungi</taxon>
        <taxon>Dikarya</taxon>
        <taxon>Basidiomycota</taxon>
        <taxon>Agaricomycotina</taxon>
        <taxon>Agaricomycetes</taxon>
        <taxon>Agaricomycetidae</taxon>
        <taxon>Boletales</taxon>
        <taxon>Sclerodermatineae</taxon>
        <taxon>Sclerodermataceae</taxon>
        <taxon>Scleroderma</taxon>
    </lineage>
</organism>
<dbReference type="EMBL" id="KN822100">
    <property type="protein sequence ID" value="KIM57464.1"/>
    <property type="molecule type" value="Genomic_DNA"/>
</dbReference>
<protein>
    <submittedName>
        <fullName evidence="2">Uncharacterized protein</fullName>
    </submittedName>
</protein>